<dbReference type="PROSITE" id="PS51278">
    <property type="entry name" value="GATASE_TYPE_2"/>
    <property type="match status" value="1"/>
</dbReference>
<feature type="domain" description="Glutamine amidotransferase type-2" evidence="15">
    <location>
        <begin position="2"/>
        <end position="183"/>
    </location>
</feature>
<evidence type="ECO:0000256" key="13">
    <source>
        <dbReference type="PIRSR" id="PIRSR001589-3"/>
    </source>
</evidence>
<dbReference type="SUPFAM" id="SSF52402">
    <property type="entry name" value="Adenine nucleotide alpha hydrolases-like"/>
    <property type="match status" value="1"/>
</dbReference>
<keyword evidence="17" id="KW-1185">Reference proteome</keyword>
<dbReference type="SUPFAM" id="SSF56235">
    <property type="entry name" value="N-terminal nucleophile aminohydrolases (Ntn hydrolases)"/>
    <property type="match status" value="1"/>
</dbReference>
<name>A0A1I2GSR3_9BACT</name>
<dbReference type="OrthoDB" id="9763290at2"/>
<dbReference type="RefSeq" id="WP_096327065.1">
    <property type="nucleotide sequence ID" value="NZ_FOMX01000034.1"/>
</dbReference>
<accession>A0A1I2GSR3</accession>
<dbReference type="InterPro" id="IPR029055">
    <property type="entry name" value="Ntn_hydrolases_N"/>
</dbReference>
<dbReference type="AlphaFoldDB" id="A0A1I2GSR3"/>
<feature type="binding site" evidence="12">
    <location>
        <position position="98"/>
    </location>
    <ligand>
        <name>L-glutamine</name>
        <dbReference type="ChEBI" id="CHEBI:58359"/>
    </ligand>
</feature>
<dbReference type="PANTHER" id="PTHR11772:SF2">
    <property type="entry name" value="ASPARAGINE SYNTHETASE [GLUTAMINE-HYDROLYZING]"/>
    <property type="match status" value="1"/>
</dbReference>
<dbReference type="InterPro" id="IPR001962">
    <property type="entry name" value="Asn_synthase"/>
</dbReference>
<feature type="binding site" evidence="12">
    <location>
        <position position="259"/>
    </location>
    <ligand>
        <name>ATP</name>
        <dbReference type="ChEBI" id="CHEBI:30616"/>
    </ligand>
</feature>
<comment type="pathway">
    <text evidence="9">Amino-acid biosynthesis.</text>
</comment>
<dbReference type="Pfam" id="PF13537">
    <property type="entry name" value="GATase_7"/>
    <property type="match status" value="1"/>
</dbReference>
<keyword evidence="7 11" id="KW-0061">Asparagine biosynthesis</keyword>
<keyword evidence="5 12" id="KW-0547">Nucleotide-binding</keyword>
<sequence>MCGIIAVFGDVDGNVAAAAEAAAARLAHRGPDGSGFWMRLGCAVLCHRRLAIMDPAQGKQPIHGRDGAAVVHNGEIYNFRALARELAGVGRRCVSGSDSEVLAHLYEERGEACVEALDGIFAFAAVHGDEWLVARDPIGIKPLYYGRDAAGNLWFASELKALIDNCVSFEVFPPGHLMTRSGGLRRWYAPAWLSGEASATGDPSGLRRRLTDAVEKRLMSDVPLGLLLSGGLDSSLIAALATRLVRARDPGAEIHSFAIGVDRDAPDLRAAREVAQFLGTTHHEVSFRVEDGIAALDDIIRHVESYDIPTIRASIPMYFLSRYIRDRGVKVVLSGEGSDEIFGGYLYFYYAEDPEELRRETVARVANLHLSDVLRADKSTMAHGVEARVPFLDLAFLDLAMSLPPELKQPRSASRGREARVEKWLLRQAFADDADPLLPASVLWRQKEQFSDGVGYGWVDALRTHAERVVTPRELARAGERFPYATPATAEAYVYRERFEALFPGEHAARCIVRWTPRWQADSDTSGRANPFHRAANERAGARAG</sequence>
<evidence type="ECO:0000256" key="3">
    <source>
        <dbReference type="ARBA" id="ARBA00022598"/>
    </source>
</evidence>
<dbReference type="InterPro" id="IPR006426">
    <property type="entry name" value="Asn_synth_AEB"/>
</dbReference>
<gene>
    <name evidence="16" type="ORF">SAMN02745121_07464</name>
</gene>
<evidence type="ECO:0000259" key="15">
    <source>
        <dbReference type="PROSITE" id="PS51278"/>
    </source>
</evidence>
<dbReference type="EC" id="6.3.5.4" evidence="2"/>
<evidence type="ECO:0000256" key="10">
    <source>
        <dbReference type="ARBA" id="ARBA00048741"/>
    </source>
</evidence>
<dbReference type="InterPro" id="IPR050795">
    <property type="entry name" value="Asn_Synthetase"/>
</dbReference>
<evidence type="ECO:0000313" key="16">
    <source>
        <dbReference type="EMBL" id="SFF19877.1"/>
    </source>
</evidence>
<evidence type="ECO:0000256" key="11">
    <source>
        <dbReference type="PIRSR" id="PIRSR001589-1"/>
    </source>
</evidence>
<evidence type="ECO:0000256" key="2">
    <source>
        <dbReference type="ARBA" id="ARBA00012737"/>
    </source>
</evidence>
<proteinExistence type="inferred from homology"/>
<dbReference type="CDD" id="cd00712">
    <property type="entry name" value="AsnB"/>
    <property type="match status" value="1"/>
</dbReference>
<dbReference type="GO" id="GO:0004066">
    <property type="term" value="F:asparagine synthase (glutamine-hydrolyzing) activity"/>
    <property type="evidence" value="ECO:0007669"/>
    <property type="project" value="UniProtKB-EC"/>
</dbReference>
<keyword evidence="8 11" id="KW-0315">Glutamine amidotransferase</keyword>
<dbReference type="GO" id="GO:0005524">
    <property type="term" value="F:ATP binding"/>
    <property type="evidence" value="ECO:0007669"/>
    <property type="project" value="UniProtKB-KW"/>
</dbReference>
<dbReference type="EMBL" id="FOMX01000034">
    <property type="protein sequence ID" value="SFF19877.1"/>
    <property type="molecule type" value="Genomic_DNA"/>
</dbReference>
<comment type="catalytic activity">
    <reaction evidence="10">
        <text>L-aspartate + L-glutamine + ATP + H2O = L-asparagine + L-glutamate + AMP + diphosphate + H(+)</text>
        <dbReference type="Rhea" id="RHEA:12228"/>
        <dbReference type="ChEBI" id="CHEBI:15377"/>
        <dbReference type="ChEBI" id="CHEBI:15378"/>
        <dbReference type="ChEBI" id="CHEBI:29985"/>
        <dbReference type="ChEBI" id="CHEBI:29991"/>
        <dbReference type="ChEBI" id="CHEBI:30616"/>
        <dbReference type="ChEBI" id="CHEBI:33019"/>
        <dbReference type="ChEBI" id="CHEBI:58048"/>
        <dbReference type="ChEBI" id="CHEBI:58359"/>
        <dbReference type="ChEBI" id="CHEBI:456215"/>
        <dbReference type="EC" id="6.3.5.4"/>
    </reaction>
</comment>
<dbReference type="GO" id="GO:0005829">
    <property type="term" value="C:cytosol"/>
    <property type="evidence" value="ECO:0007669"/>
    <property type="project" value="TreeGrafter"/>
</dbReference>
<evidence type="ECO:0000256" key="6">
    <source>
        <dbReference type="ARBA" id="ARBA00022840"/>
    </source>
</evidence>
<dbReference type="NCBIfam" id="NF006949">
    <property type="entry name" value="PRK09431.1"/>
    <property type="match status" value="1"/>
</dbReference>
<dbReference type="GO" id="GO:0006529">
    <property type="term" value="P:asparagine biosynthetic process"/>
    <property type="evidence" value="ECO:0007669"/>
    <property type="project" value="UniProtKB-KW"/>
</dbReference>
<feature type="region of interest" description="Disordered" evidence="14">
    <location>
        <begin position="522"/>
        <end position="545"/>
    </location>
</feature>
<evidence type="ECO:0000256" key="9">
    <source>
        <dbReference type="ARBA" id="ARBA00029440"/>
    </source>
</evidence>
<dbReference type="PIRSF" id="PIRSF001589">
    <property type="entry name" value="Asn_synthetase_glu-h"/>
    <property type="match status" value="1"/>
</dbReference>
<feature type="binding site" evidence="12">
    <location>
        <begin position="334"/>
        <end position="335"/>
    </location>
    <ligand>
        <name>ATP</name>
        <dbReference type="ChEBI" id="CHEBI:30616"/>
    </ligand>
</feature>
<keyword evidence="4 11" id="KW-0028">Amino-acid biosynthesis</keyword>
<evidence type="ECO:0000313" key="17">
    <source>
        <dbReference type="Proteomes" id="UP000199400"/>
    </source>
</evidence>
<reference evidence="17" key="1">
    <citation type="submission" date="2016-10" db="EMBL/GenBank/DDBJ databases">
        <authorList>
            <person name="Varghese N."/>
            <person name="Submissions S."/>
        </authorList>
    </citation>
    <scope>NUCLEOTIDE SEQUENCE [LARGE SCALE GENOMIC DNA]</scope>
    <source>
        <strain evidence="17">ATCC 25963</strain>
    </source>
</reference>
<evidence type="ECO:0000256" key="14">
    <source>
        <dbReference type="SAM" id="MobiDB-lite"/>
    </source>
</evidence>
<dbReference type="InterPro" id="IPR014729">
    <property type="entry name" value="Rossmann-like_a/b/a_fold"/>
</dbReference>
<dbReference type="Gene3D" id="3.40.50.620">
    <property type="entry name" value="HUPs"/>
    <property type="match status" value="1"/>
</dbReference>
<evidence type="ECO:0000256" key="5">
    <source>
        <dbReference type="ARBA" id="ARBA00022741"/>
    </source>
</evidence>
<dbReference type="PANTHER" id="PTHR11772">
    <property type="entry name" value="ASPARAGINE SYNTHETASE"/>
    <property type="match status" value="1"/>
</dbReference>
<keyword evidence="6 12" id="KW-0067">ATP-binding</keyword>
<feature type="binding site" evidence="12">
    <location>
        <position position="227"/>
    </location>
    <ligand>
        <name>ATP</name>
        <dbReference type="ChEBI" id="CHEBI:30616"/>
    </ligand>
</feature>
<dbReference type="InterPro" id="IPR033738">
    <property type="entry name" value="AsnB_N"/>
</dbReference>
<dbReference type="InterPro" id="IPR017932">
    <property type="entry name" value="GATase_2_dom"/>
</dbReference>
<dbReference type="Proteomes" id="UP000199400">
    <property type="component" value="Unassembled WGS sequence"/>
</dbReference>
<evidence type="ECO:0000256" key="1">
    <source>
        <dbReference type="ARBA" id="ARBA00005752"/>
    </source>
</evidence>
<evidence type="ECO:0000256" key="12">
    <source>
        <dbReference type="PIRSR" id="PIRSR001589-2"/>
    </source>
</evidence>
<dbReference type="STRING" id="54.SAMN02745121_07464"/>
<dbReference type="Gene3D" id="3.60.20.10">
    <property type="entry name" value="Glutamine Phosphoribosylpyrophosphate, subunit 1, domain 1"/>
    <property type="match status" value="1"/>
</dbReference>
<keyword evidence="3" id="KW-0436">Ligase</keyword>
<feature type="compositionally biased region" description="Basic and acidic residues" evidence="14">
    <location>
        <begin position="535"/>
        <end position="545"/>
    </location>
</feature>
<feature type="site" description="Important for beta-aspartyl-AMP intermediate formation" evidence="13">
    <location>
        <position position="336"/>
    </location>
</feature>
<evidence type="ECO:0000256" key="7">
    <source>
        <dbReference type="ARBA" id="ARBA00022888"/>
    </source>
</evidence>
<comment type="similarity">
    <text evidence="1">Belongs to the asparagine synthetase family.</text>
</comment>
<dbReference type="Pfam" id="PF00733">
    <property type="entry name" value="Asn_synthase"/>
    <property type="match status" value="2"/>
</dbReference>
<protein>
    <recommendedName>
        <fullName evidence="2">asparagine synthase (glutamine-hydrolyzing)</fullName>
        <ecNumber evidence="2">6.3.5.4</ecNumber>
    </recommendedName>
</protein>
<evidence type="ECO:0000256" key="8">
    <source>
        <dbReference type="ARBA" id="ARBA00022962"/>
    </source>
</evidence>
<feature type="active site" description="For GATase activity" evidence="11">
    <location>
        <position position="2"/>
    </location>
</feature>
<evidence type="ECO:0000256" key="4">
    <source>
        <dbReference type="ARBA" id="ARBA00022605"/>
    </source>
</evidence>
<organism evidence="16 17">
    <name type="scientific">Nannocystis exedens</name>
    <dbReference type="NCBI Taxonomy" id="54"/>
    <lineage>
        <taxon>Bacteria</taxon>
        <taxon>Pseudomonadati</taxon>
        <taxon>Myxococcota</taxon>
        <taxon>Polyangia</taxon>
        <taxon>Nannocystales</taxon>
        <taxon>Nannocystaceae</taxon>
        <taxon>Nannocystis</taxon>
    </lineage>
</organism>
<dbReference type="CDD" id="cd01991">
    <property type="entry name" value="Asn_synthase_B_C"/>
    <property type="match status" value="1"/>
</dbReference>